<comment type="caution">
    <text evidence="2">The sequence shown here is derived from an EMBL/GenBank/DDBJ whole genome shotgun (WGS) entry which is preliminary data.</text>
</comment>
<protein>
    <submittedName>
        <fullName evidence="2">Uncharacterized protein</fullName>
    </submittedName>
</protein>
<proteinExistence type="predicted"/>
<dbReference type="Proteomes" id="UP000435112">
    <property type="component" value="Unassembled WGS sequence"/>
</dbReference>
<evidence type="ECO:0000313" key="4">
    <source>
        <dbReference type="Proteomes" id="UP000435112"/>
    </source>
</evidence>
<dbReference type="EMBL" id="QXFT01000452">
    <property type="protein sequence ID" value="KAE9343577.1"/>
    <property type="molecule type" value="Genomic_DNA"/>
</dbReference>
<dbReference type="Proteomes" id="UP000434957">
    <property type="component" value="Unassembled WGS sequence"/>
</dbReference>
<dbReference type="AlphaFoldDB" id="A0A6A4F9T4"/>
<organism evidence="2 3">
    <name type="scientific">Phytophthora rubi</name>
    <dbReference type="NCBI Taxonomy" id="129364"/>
    <lineage>
        <taxon>Eukaryota</taxon>
        <taxon>Sar</taxon>
        <taxon>Stramenopiles</taxon>
        <taxon>Oomycota</taxon>
        <taxon>Peronosporomycetes</taxon>
        <taxon>Peronosporales</taxon>
        <taxon>Peronosporaceae</taxon>
        <taxon>Phytophthora</taxon>
    </lineage>
</organism>
<accession>A0A6A4F9T4</accession>
<gene>
    <name evidence="1" type="ORF">PR002_g8033</name>
    <name evidence="2" type="ORF">PR003_g8904</name>
</gene>
<sequence>MEKDLKPWELYSLDGAEEPEHLDVTKEYFTRYLAGPVGGGEQRQQARRASALVVRLHPPLERRPT</sequence>
<evidence type="ECO:0000313" key="1">
    <source>
        <dbReference type="EMBL" id="KAE9034608.1"/>
    </source>
</evidence>
<evidence type="ECO:0000313" key="2">
    <source>
        <dbReference type="EMBL" id="KAE9343577.1"/>
    </source>
</evidence>
<reference evidence="2 3" key="1">
    <citation type="submission" date="2018-08" db="EMBL/GenBank/DDBJ databases">
        <title>Genomic investigation of the strawberry pathogen Phytophthora fragariae indicates pathogenicity is determined by transcriptional variation in three key races.</title>
        <authorList>
            <person name="Adams T.M."/>
            <person name="Armitage A.D."/>
            <person name="Sobczyk M.K."/>
            <person name="Bates H.J."/>
            <person name="Dunwell J.M."/>
            <person name="Nellist C.F."/>
            <person name="Harrison R.J."/>
        </authorList>
    </citation>
    <scope>NUCLEOTIDE SEQUENCE [LARGE SCALE GENOMIC DNA]</scope>
    <source>
        <strain evidence="1 4">SCRP324</strain>
        <strain evidence="2 3">SCRP333</strain>
    </source>
</reference>
<dbReference type="OrthoDB" id="10336096at2759"/>
<keyword evidence="3" id="KW-1185">Reference proteome</keyword>
<evidence type="ECO:0000313" key="3">
    <source>
        <dbReference type="Proteomes" id="UP000434957"/>
    </source>
</evidence>
<dbReference type="EMBL" id="QXFU01000397">
    <property type="protein sequence ID" value="KAE9034608.1"/>
    <property type="molecule type" value="Genomic_DNA"/>
</dbReference>
<name>A0A6A4F9T4_9STRA</name>